<reference evidence="3 4" key="1">
    <citation type="submission" date="2018-06" db="EMBL/GenBank/DDBJ databases">
        <authorList>
            <consortium name="Pathogen Informatics"/>
            <person name="Doyle S."/>
        </authorList>
    </citation>
    <scope>NUCLEOTIDE SEQUENCE [LARGE SCALE GENOMIC DNA]</scope>
    <source>
        <strain evidence="3 4">NCTC13335</strain>
    </source>
</reference>
<evidence type="ECO:0000256" key="1">
    <source>
        <dbReference type="ARBA" id="ARBA00038308"/>
    </source>
</evidence>
<comment type="similarity">
    <text evidence="1 2">Belongs to the UPF0149 family.</text>
</comment>
<keyword evidence="4" id="KW-1185">Reference proteome</keyword>
<gene>
    <name evidence="3" type="ORF">NCTC13335_00991</name>
</gene>
<dbReference type="InterPro" id="IPR036255">
    <property type="entry name" value="YgfB-like_sf"/>
</dbReference>
<dbReference type="EMBL" id="UGHS01000004">
    <property type="protein sequence ID" value="STO93127.1"/>
    <property type="molecule type" value="Genomic_DNA"/>
</dbReference>
<sequence>MTIAYSQLNQQLKSAGIGINATELHGFLSGLLCGGLRDQSWLPLLYQFSNDNHAYPMALTAAVSEFYQQIADELADVDGFEFTPQLVGEEAGGFARADSLSEWANHFFLGLGLARSDLAQETGEIGEAIDDLQDICQLGYDADDNEDEIEEALEEIIEYLRTIAMLFYNHFNPPKTAEKPLLH</sequence>
<evidence type="ECO:0000256" key="2">
    <source>
        <dbReference type="HAMAP-Rule" id="MF_00346"/>
    </source>
</evidence>
<dbReference type="Gene3D" id="1.20.120.740">
    <property type="entry name" value="YgfB uncharacterised protein family UPF0149, PF03695"/>
    <property type="match status" value="1"/>
</dbReference>
<dbReference type="OrthoDB" id="9783391at2"/>
<dbReference type="PANTHER" id="PTHR37528:SF1">
    <property type="entry name" value="UPF0149 PROTEIN YGFB"/>
    <property type="match status" value="1"/>
</dbReference>
<organism evidence="3 4">
    <name type="scientific">Haemophilus pittmaniae</name>
    <dbReference type="NCBI Taxonomy" id="249188"/>
    <lineage>
        <taxon>Bacteria</taxon>
        <taxon>Pseudomonadati</taxon>
        <taxon>Pseudomonadota</taxon>
        <taxon>Gammaproteobacteria</taxon>
        <taxon>Pasteurellales</taxon>
        <taxon>Pasteurellaceae</taxon>
        <taxon>Haemophilus</taxon>
    </lineage>
</organism>
<name>A0A377J021_9PAST</name>
<accession>A0A377J021</accession>
<dbReference type="GO" id="GO:0005829">
    <property type="term" value="C:cytosol"/>
    <property type="evidence" value="ECO:0007669"/>
    <property type="project" value="TreeGrafter"/>
</dbReference>
<dbReference type="Pfam" id="PF03695">
    <property type="entry name" value="UPF0149"/>
    <property type="match status" value="1"/>
</dbReference>
<dbReference type="HAMAP" id="MF_00346">
    <property type="entry name" value="UPF0149"/>
    <property type="match status" value="1"/>
</dbReference>
<dbReference type="PANTHER" id="PTHR37528">
    <property type="entry name" value="UPF0149 PROTEIN YGFB"/>
    <property type="match status" value="1"/>
</dbReference>
<dbReference type="Proteomes" id="UP000255264">
    <property type="component" value="Unassembled WGS sequence"/>
</dbReference>
<protein>
    <recommendedName>
        <fullName evidence="2">UPF0149 protein NCTC13335_00991</fullName>
    </recommendedName>
</protein>
<dbReference type="RefSeq" id="WP_007241976.1">
    <property type="nucleotide sequence ID" value="NZ_CAUUFB010000011.1"/>
</dbReference>
<dbReference type="NCBIfam" id="TIGR02292">
    <property type="entry name" value="ygfB_yecA"/>
    <property type="match status" value="1"/>
</dbReference>
<dbReference type="NCBIfam" id="NF002477">
    <property type="entry name" value="PRK01736.1"/>
    <property type="match status" value="1"/>
</dbReference>
<dbReference type="AlphaFoldDB" id="A0A377J021"/>
<proteinExistence type="inferred from homology"/>
<dbReference type="InterPro" id="IPR011978">
    <property type="entry name" value="YgfB-like"/>
</dbReference>
<dbReference type="SUPFAM" id="SSF101327">
    <property type="entry name" value="YgfB-like"/>
    <property type="match status" value="1"/>
</dbReference>
<evidence type="ECO:0000313" key="3">
    <source>
        <dbReference type="EMBL" id="STO93127.1"/>
    </source>
</evidence>
<evidence type="ECO:0000313" key="4">
    <source>
        <dbReference type="Proteomes" id="UP000255264"/>
    </source>
</evidence>